<reference evidence="2" key="1">
    <citation type="submission" date="2013-08" db="EMBL/GenBank/DDBJ databases">
        <authorList>
            <person name="Mendez C."/>
            <person name="Richter M."/>
            <person name="Ferrer M."/>
            <person name="Sanchez J."/>
        </authorList>
    </citation>
    <scope>NUCLEOTIDE SEQUENCE</scope>
</reference>
<feature type="non-terminal residue" evidence="2">
    <location>
        <position position="135"/>
    </location>
</feature>
<reference evidence="2" key="2">
    <citation type="journal article" date="2014" name="ISME J.">
        <title>Microbial stratification in low pH oxic and suboxic macroscopic growths along an acid mine drainage.</title>
        <authorList>
            <person name="Mendez-Garcia C."/>
            <person name="Mesa V."/>
            <person name="Sprenger R.R."/>
            <person name="Richter M."/>
            <person name="Diez M.S."/>
            <person name="Solano J."/>
            <person name="Bargiela R."/>
            <person name="Golyshina O.V."/>
            <person name="Manteca A."/>
            <person name="Ramos J.L."/>
            <person name="Gallego J.R."/>
            <person name="Llorente I."/>
            <person name="Martins Dos Santos V.A."/>
            <person name="Jensen O.N."/>
            <person name="Pelaez A.I."/>
            <person name="Sanchez J."/>
            <person name="Ferrer M."/>
        </authorList>
    </citation>
    <scope>NUCLEOTIDE SEQUENCE</scope>
</reference>
<gene>
    <name evidence="2" type="ORF">B1A_13554</name>
</gene>
<evidence type="ECO:0000313" key="2">
    <source>
        <dbReference type="EMBL" id="EQD50127.1"/>
    </source>
</evidence>
<keyword evidence="2" id="KW-0675">Receptor</keyword>
<dbReference type="AlphaFoldDB" id="T0ZZS9"/>
<name>T0ZZS9_9ZZZZ</name>
<evidence type="ECO:0000259" key="1">
    <source>
        <dbReference type="Pfam" id="PF25183"/>
    </source>
</evidence>
<sequence length="135" mass="14788">MDWAIGGWQSNIIALISSGQPFDLSTGATDSSNEPDEVLPIQYPKSISGYWFNPASFSSNIPTSTTSNHITVYTRPGTALRNQVYGPGQRTVAFSMQKDVHLTDRFNLELHADTFNILNTPQFTNPGSSMSDAQT</sequence>
<dbReference type="EMBL" id="AUZX01009921">
    <property type="protein sequence ID" value="EQD50127.1"/>
    <property type="molecule type" value="Genomic_DNA"/>
</dbReference>
<accession>T0ZZS9</accession>
<protein>
    <submittedName>
        <fullName evidence="2">TonB-dependent receptor</fullName>
    </submittedName>
</protein>
<proteinExistence type="predicted"/>
<dbReference type="InterPro" id="IPR057601">
    <property type="entry name" value="Oar-like_b-barrel"/>
</dbReference>
<dbReference type="Pfam" id="PF25183">
    <property type="entry name" value="OMP_b-brl_4"/>
    <property type="match status" value="1"/>
</dbReference>
<feature type="domain" description="TonB-dependent transporter Oar-like beta-barrel" evidence="1">
    <location>
        <begin position="2"/>
        <end position="133"/>
    </location>
</feature>
<comment type="caution">
    <text evidence="2">The sequence shown here is derived from an EMBL/GenBank/DDBJ whole genome shotgun (WGS) entry which is preliminary data.</text>
</comment>
<organism evidence="2">
    <name type="scientific">mine drainage metagenome</name>
    <dbReference type="NCBI Taxonomy" id="410659"/>
    <lineage>
        <taxon>unclassified sequences</taxon>
        <taxon>metagenomes</taxon>
        <taxon>ecological metagenomes</taxon>
    </lineage>
</organism>